<organism evidence="1 2">
    <name type="scientific">Schizopora paradoxa</name>
    <dbReference type="NCBI Taxonomy" id="27342"/>
    <lineage>
        <taxon>Eukaryota</taxon>
        <taxon>Fungi</taxon>
        <taxon>Dikarya</taxon>
        <taxon>Basidiomycota</taxon>
        <taxon>Agaricomycotina</taxon>
        <taxon>Agaricomycetes</taxon>
        <taxon>Hymenochaetales</taxon>
        <taxon>Schizoporaceae</taxon>
        <taxon>Schizopora</taxon>
    </lineage>
</organism>
<accession>A0A0H2RXE1</accession>
<name>A0A0H2RXE1_9AGAM</name>
<dbReference type="EMBL" id="KQ085918">
    <property type="protein sequence ID" value="KLO16292.1"/>
    <property type="molecule type" value="Genomic_DNA"/>
</dbReference>
<dbReference type="OrthoDB" id="406733at2759"/>
<dbReference type="InParanoid" id="A0A0H2RXE1"/>
<protein>
    <submittedName>
        <fullName evidence="1">Uncharacterized protein</fullName>
    </submittedName>
</protein>
<dbReference type="AlphaFoldDB" id="A0A0H2RXE1"/>
<keyword evidence="2" id="KW-1185">Reference proteome</keyword>
<evidence type="ECO:0000313" key="1">
    <source>
        <dbReference type="EMBL" id="KLO16292.1"/>
    </source>
</evidence>
<feature type="non-terminal residue" evidence="1">
    <location>
        <position position="1"/>
    </location>
</feature>
<dbReference type="STRING" id="27342.A0A0H2RXE1"/>
<proteinExistence type="predicted"/>
<evidence type="ECO:0000313" key="2">
    <source>
        <dbReference type="Proteomes" id="UP000053477"/>
    </source>
</evidence>
<gene>
    <name evidence="1" type="ORF">SCHPADRAFT_823532</name>
</gene>
<dbReference type="Proteomes" id="UP000053477">
    <property type="component" value="Unassembled WGS sequence"/>
</dbReference>
<reference evidence="1 2" key="1">
    <citation type="submission" date="2015-04" db="EMBL/GenBank/DDBJ databases">
        <title>Complete genome sequence of Schizopora paradoxa KUC8140, a cosmopolitan wood degrader in East Asia.</title>
        <authorList>
            <consortium name="DOE Joint Genome Institute"/>
            <person name="Min B."/>
            <person name="Park H."/>
            <person name="Jang Y."/>
            <person name="Kim J.-J."/>
            <person name="Kim K.H."/>
            <person name="Pangilinan J."/>
            <person name="Lipzen A."/>
            <person name="Riley R."/>
            <person name="Grigoriev I.V."/>
            <person name="Spatafora J.W."/>
            <person name="Choi I.-G."/>
        </authorList>
    </citation>
    <scope>NUCLEOTIDE SEQUENCE [LARGE SCALE GENOMIC DNA]</scope>
    <source>
        <strain evidence="1 2">KUC8140</strain>
    </source>
</reference>
<sequence length="150" mass="16913">RCAEALTRAGRYHRELLPKSISMFEDFSEYLNHVDLCSEEISATGEACVHHFVQINIGGEVMTLLISSFSIASEMPFKLSRSCFFASILLYHSPTVDISTIRIHVTLISAPHYLSRTLSREPPALQASRSITVSIQITRKVELTENTHYQ</sequence>